<evidence type="ECO:0008006" key="3">
    <source>
        <dbReference type="Google" id="ProtNLM"/>
    </source>
</evidence>
<protein>
    <recommendedName>
        <fullName evidence="3">Rod binding protein</fullName>
    </recommendedName>
</protein>
<comment type="caution">
    <text evidence="1">The sequence shown here is derived from an EMBL/GenBank/DDBJ whole genome shotgun (WGS) entry which is preliminary data.</text>
</comment>
<organism evidence="1 2">
    <name type="scientific">Hasllibacter halocynthiae</name>
    <dbReference type="NCBI Taxonomy" id="595589"/>
    <lineage>
        <taxon>Bacteria</taxon>
        <taxon>Pseudomonadati</taxon>
        <taxon>Pseudomonadota</taxon>
        <taxon>Alphaproteobacteria</taxon>
        <taxon>Rhodobacterales</taxon>
        <taxon>Roseobacteraceae</taxon>
        <taxon>Hasllibacter</taxon>
    </lineage>
</organism>
<gene>
    <name evidence="1" type="ORF">BCF33_2089</name>
</gene>
<dbReference type="OrthoDB" id="7690273at2"/>
<reference evidence="1 2" key="1">
    <citation type="submission" date="2018-03" db="EMBL/GenBank/DDBJ databases">
        <title>Genomic Encyclopedia of Archaeal and Bacterial Type Strains, Phase II (KMG-II): from individual species to whole genera.</title>
        <authorList>
            <person name="Goeker M."/>
        </authorList>
    </citation>
    <scope>NUCLEOTIDE SEQUENCE [LARGE SCALE GENOMIC DNA]</scope>
    <source>
        <strain evidence="1 2">DSM 29318</strain>
    </source>
</reference>
<dbReference type="AlphaFoldDB" id="A0A2T0X2P1"/>
<name>A0A2T0X2P1_9RHOB</name>
<dbReference type="Proteomes" id="UP000238801">
    <property type="component" value="Unassembled WGS sequence"/>
</dbReference>
<proteinExistence type="predicted"/>
<evidence type="ECO:0000313" key="1">
    <source>
        <dbReference type="EMBL" id="PRY93222.1"/>
    </source>
</evidence>
<evidence type="ECO:0000313" key="2">
    <source>
        <dbReference type="Proteomes" id="UP000238801"/>
    </source>
</evidence>
<sequence>MIEPVSPAAIHAPPERLRLVAEALEASFLAEMLRHSGIEEGASAGADQMMSFRTRMQAEAMVEAGGIGLAESILDGLMARSHDR</sequence>
<dbReference type="EMBL" id="PVTT01000002">
    <property type="protein sequence ID" value="PRY93222.1"/>
    <property type="molecule type" value="Genomic_DNA"/>
</dbReference>
<dbReference type="RefSeq" id="WP_106160833.1">
    <property type="nucleotide sequence ID" value="NZ_PVTT01000002.1"/>
</dbReference>
<keyword evidence="2" id="KW-1185">Reference proteome</keyword>
<accession>A0A2T0X2P1</accession>